<organism evidence="2">
    <name type="scientific">Hexamita inflata</name>
    <dbReference type="NCBI Taxonomy" id="28002"/>
    <lineage>
        <taxon>Eukaryota</taxon>
        <taxon>Metamonada</taxon>
        <taxon>Diplomonadida</taxon>
        <taxon>Hexamitidae</taxon>
        <taxon>Hexamitinae</taxon>
        <taxon>Hexamita</taxon>
    </lineage>
</organism>
<gene>
    <name evidence="3" type="ORF">HINF_LOCUS29781</name>
    <name evidence="2" type="ORF">HINF_LOCUS60402</name>
</gene>
<feature type="compositionally biased region" description="Basic and acidic residues" evidence="1">
    <location>
        <begin position="112"/>
        <end position="129"/>
    </location>
</feature>
<sequence length="129" mass="14867">MNQNQEETQNPGPWRNEELQFEGFAKSLSLFGSGDYQLHQLSKQSEYAFISLSTSVGHETRLNRTIAQMRLNAFRCGETLPARFPFCFKLARVDYLNSQVACCCKRCTTPDQRPDKPEQQKDNLDLNEI</sequence>
<feature type="region of interest" description="Disordered" evidence="1">
    <location>
        <begin position="110"/>
        <end position="129"/>
    </location>
</feature>
<reference evidence="3 4" key="2">
    <citation type="submission" date="2024-07" db="EMBL/GenBank/DDBJ databases">
        <authorList>
            <person name="Akdeniz Z."/>
        </authorList>
    </citation>
    <scope>NUCLEOTIDE SEQUENCE [LARGE SCALE GENOMIC DNA]</scope>
</reference>
<evidence type="ECO:0000313" key="2">
    <source>
        <dbReference type="EMBL" id="CAI9972757.1"/>
    </source>
</evidence>
<evidence type="ECO:0000256" key="1">
    <source>
        <dbReference type="SAM" id="MobiDB-lite"/>
    </source>
</evidence>
<name>A0AA86RAU7_9EUKA</name>
<reference evidence="2" key="1">
    <citation type="submission" date="2023-06" db="EMBL/GenBank/DDBJ databases">
        <authorList>
            <person name="Kurt Z."/>
        </authorList>
    </citation>
    <scope>NUCLEOTIDE SEQUENCE</scope>
</reference>
<comment type="caution">
    <text evidence="2">The sequence shown here is derived from an EMBL/GenBank/DDBJ whole genome shotgun (WGS) entry which is preliminary data.</text>
</comment>
<dbReference type="EMBL" id="CATOUU010001114">
    <property type="protein sequence ID" value="CAI9972757.1"/>
    <property type="molecule type" value="Genomic_DNA"/>
</dbReference>
<proteinExistence type="predicted"/>
<accession>A0AA86RAU7</accession>
<protein>
    <submittedName>
        <fullName evidence="3">Hypothetical_protein</fullName>
    </submittedName>
</protein>
<keyword evidence="4" id="KW-1185">Reference proteome</keyword>
<dbReference type="EMBL" id="CAXDID020000096">
    <property type="protein sequence ID" value="CAL6024775.1"/>
    <property type="molecule type" value="Genomic_DNA"/>
</dbReference>
<dbReference type="AlphaFoldDB" id="A0AA86RAU7"/>
<evidence type="ECO:0000313" key="3">
    <source>
        <dbReference type="EMBL" id="CAL6024775.1"/>
    </source>
</evidence>
<evidence type="ECO:0000313" key="4">
    <source>
        <dbReference type="Proteomes" id="UP001642409"/>
    </source>
</evidence>
<dbReference type="Proteomes" id="UP001642409">
    <property type="component" value="Unassembled WGS sequence"/>
</dbReference>